<organism evidence="2 3">
    <name type="scientific">Nostoc cf. commune SO-36</name>
    <dbReference type="NCBI Taxonomy" id="449208"/>
    <lineage>
        <taxon>Bacteria</taxon>
        <taxon>Bacillati</taxon>
        <taxon>Cyanobacteriota</taxon>
        <taxon>Cyanophyceae</taxon>
        <taxon>Nostocales</taxon>
        <taxon>Nostocaceae</taxon>
        <taxon>Nostoc</taxon>
    </lineage>
</organism>
<dbReference type="InterPro" id="IPR002145">
    <property type="entry name" value="CopG"/>
</dbReference>
<accession>A0ABM7YWA4</accession>
<reference evidence="2" key="1">
    <citation type="submission" date="2022-04" db="EMBL/GenBank/DDBJ databases">
        <title>Complete genome sequence of a cyanobacterium, Nostoc sp. SO-36, isolated in Antarctica.</title>
        <authorList>
            <person name="Kanesaki Y."/>
            <person name="Effendi D."/>
            <person name="Sakamoto T."/>
            <person name="Ohtani S."/>
            <person name="Awai K."/>
        </authorList>
    </citation>
    <scope>NUCLEOTIDE SEQUENCE</scope>
    <source>
        <strain evidence="2">SO-36</strain>
    </source>
</reference>
<evidence type="ECO:0000313" key="2">
    <source>
        <dbReference type="EMBL" id="BDI14921.1"/>
    </source>
</evidence>
<proteinExistence type="predicted"/>
<feature type="domain" description="Ribbon-helix-helix protein CopG" evidence="1">
    <location>
        <begin position="16"/>
        <end position="50"/>
    </location>
</feature>
<protein>
    <recommendedName>
        <fullName evidence="1">Ribbon-helix-helix protein CopG domain-containing protein</fullName>
    </recommendedName>
</protein>
<dbReference type="Proteomes" id="UP001055453">
    <property type="component" value="Chromosome"/>
</dbReference>
<dbReference type="RefSeq" id="WP_251958426.1">
    <property type="nucleotide sequence ID" value="NZ_AP025732.1"/>
</dbReference>
<evidence type="ECO:0000313" key="3">
    <source>
        <dbReference type="Proteomes" id="UP001055453"/>
    </source>
</evidence>
<name>A0ABM7YWA4_NOSCO</name>
<dbReference type="EMBL" id="AP025732">
    <property type="protein sequence ID" value="BDI14921.1"/>
    <property type="molecule type" value="Genomic_DNA"/>
</dbReference>
<dbReference type="Pfam" id="PF01402">
    <property type="entry name" value="RHH_1"/>
    <property type="match status" value="1"/>
</dbReference>
<keyword evidence="3" id="KW-1185">Reference proteome</keyword>
<evidence type="ECO:0000259" key="1">
    <source>
        <dbReference type="Pfam" id="PF01402"/>
    </source>
</evidence>
<gene>
    <name evidence="2" type="ORF">ANSO36C_07230</name>
</gene>
<sequence>MRVTPMKVRRQNAQQTLRLSTDTQKQLIALGDKRQQPISEIIRDAIAEYLLNNN</sequence>